<protein>
    <recommendedName>
        <fullName evidence="6">Clp1 N-terminal domain-containing protein</fullName>
    </recommendedName>
</protein>
<dbReference type="GO" id="GO:0005524">
    <property type="term" value="F:ATP binding"/>
    <property type="evidence" value="ECO:0007669"/>
    <property type="project" value="UniProtKB-KW"/>
</dbReference>
<dbReference type="GeneID" id="83213560"/>
<evidence type="ECO:0000313" key="7">
    <source>
        <dbReference type="EMBL" id="KAJ8658142.1"/>
    </source>
</evidence>
<dbReference type="InterPro" id="IPR045116">
    <property type="entry name" value="Clp1/Grc3"/>
</dbReference>
<keyword evidence="8" id="KW-1185">Reference proteome</keyword>
<dbReference type="Gene3D" id="2.60.120.1030">
    <property type="entry name" value="Clp1, DNA binding domain"/>
    <property type="match status" value="1"/>
</dbReference>
<dbReference type="GO" id="GO:0006397">
    <property type="term" value="P:mRNA processing"/>
    <property type="evidence" value="ECO:0007669"/>
    <property type="project" value="UniProtKB-KW"/>
</dbReference>
<evidence type="ECO:0000256" key="5">
    <source>
        <dbReference type="ARBA" id="ARBA00023242"/>
    </source>
</evidence>
<dbReference type="FunFam" id="2.60.120.1030:FF:000001">
    <property type="entry name" value="Protein CLP1 homolog 5"/>
    <property type="match status" value="1"/>
</dbReference>
<feature type="domain" description="Clp1 N-terminal" evidence="6">
    <location>
        <begin position="21"/>
        <end position="79"/>
    </location>
</feature>
<proteinExistence type="predicted"/>
<name>A0AAD7V4S8_9FUNG</name>
<dbReference type="InterPro" id="IPR038239">
    <property type="entry name" value="Clp1_N_sf"/>
</dbReference>
<dbReference type="EMBL" id="JARTCD010000026">
    <property type="protein sequence ID" value="KAJ8658142.1"/>
    <property type="molecule type" value="Genomic_DNA"/>
</dbReference>
<evidence type="ECO:0000256" key="2">
    <source>
        <dbReference type="ARBA" id="ARBA00022664"/>
    </source>
</evidence>
<keyword evidence="4" id="KW-0067">ATP-binding</keyword>
<dbReference type="AlphaFoldDB" id="A0AAD7V4S8"/>
<dbReference type="GO" id="GO:0006388">
    <property type="term" value="P:tRNA splicing, via endonucleolytic cleavage and ligation"/>
    <property type="evidence" value="ECO:0007669"/>
    <property type="project" value="TreeGrafter"/>
</dbReference>
<dbReference type="RefSeq" id="XP_058343055.1">
    <property type="nucleotide sequence ID" value="XM_058486181.1"/>
</dbReference>
<evidence type="ECO:0000256" key="3">
    <source>
        <dbReference type="ARBA" id="ARBA00022741"/>
    </source>
</evidence>
<dbReference type="PANTHER" id="PTHR12755:SF6">
    <property type="entry name" value="POLYRIBONUCLEOTIDE 5'-HYDROXYL-KINASE CLP1"/>
    <property type="match status" value="1"/>
</dbReference>
<gene>
    <name evidence="7" type="ORF">O0I10_006149</name>
</gene>
<evidence type="ECO:0000256" key="1">
    <source>
        <dbReference type="ARBA" id="ARBA00004123"/>
    </source>
</evidence>
<organism evidence="7 8">
    <name type="scientific">Lichtheimia ornata</name>
    <dbReference type="NCBI Taxonomy" id="688661"/>
    <lineage>
        <taxon>Eukaryota</taxon>
        <taxon>Fungi</taxon>
        <taxon>Fungi incertae sedis</taxon>
        <taxon>Mucoromycota</taxon>
        <taxon>Mucoromycotina</taxon>
        <taxon>Mucoromycetes</taxon>
        <taxon>Mucorales</taxon>
        <taxon>Lichtheimiaceae</taxon>
        <taxon>Lichtheimia</taxon>
    </lineage>
</organism>
<dbReference type="Proteomes" id="UP001234581">
    <property type="component" value="Unassembled WGS sequence"/>
</dbReference>
<keyword evidence="2" id="KW-0507">mRNA processing</keyword>
<dbReference type="InterPro" id="IPR032324">
    <property type="entry name" value="Clp1_N"/>
</dbReference>
<dbReference type="Pfam" id="PF16573">
    <property type="entry name" value="CLP1_N"/>
    <property type="match status" value="1"/>
</dbReference>
<sequence length="90" mass="10201">MQTEASPSLGITSLDITRTVDLEPDHEFRFEVEFNKKVQIKLLKGTAEIFGTEIAVGVSYTFTGRKVAVYTWHGCALEISFFFQSFFLIT</sequence>
<evidence type="ECO:0000259" key="6">
    <source>
        <dbReference type="Pfam" id="PF16573"/>
    </source>
</evidence>
<evidence type="ECO:0000313" key="8">
    <source>
        <dbReference type="Proteomes" id="UP001234581"/>
    </source>
</evidence>
<keyword evidence="5" id="KW-0539">Nucleus</keyword>
<dbReference type="PANTHER" id="PTHR12755">
    <property type="entry name" value="CLEAVAGE/POLYADENYLATION FACTOR IA SUBUNIT CLP1P"/>
    <property type="match status" value="1"/>
</dbReference>
<comment type="subcellular location">
    <subcellularLocation>
        <location evidence="1">Nucleus</location>
    </subcellularLocation>
</comment>
<dbReference type="GO" id="GO:0005634">
    <property type="term" value="C:nucleus"/>
    <property type="evidence" value="ECO:0007669"/>
    <property type="project" value="UniProtKB-SubCell"/>
</dbReference>
<comment type="caution">
    <text evidence="7">The sequence shown here is derived from an EMBL/GenBank/DDBJ whole genome shotgun (WGS) entry which is preliminary data.</text>
</comment>
<accession>A0AAD7V4S8</accession>
<keyword evidence="3" id="KW-0547">Nucleotide-binding</keyword>
<evidence type="ECO:0000256" key="4">
    <source>
        <dbReference type="ARBA" id="ARBA00022840"/>
    </source>
</evidence>
<reference evidence="7 8" key="1">
    <citation type="submission" date="2023-03" db="EMBL/GenBank/DDBJ databases">
        <title>Genome sequence of Lichtheimia ornata CBS 291.66.</title>
        <authorList>
            <person name="Mohabir J.T."/>
            <person name="Shea T.P."/>
            <person name="Kurbessoian T."/>
            <person name="Berby B."/>
            <person name="Fontaine J."/>
            <person name="Livny J."/>
            <person name="Gnirke A."/>
            <person name="Stajich J.E."/>
            <person name="Cuomo C.A."/>
        </authorList>
    </citation>
    <scope>NUCLEOTIDE SEQUENCE [LARGE SCALE GENOMIC DNA]</scope>
    <source>
        <strain evidence="7">CBS 291.66</strain>
    </source>
</reference>
<dbReference type="GO" id="GO:0051731">
    <property type="term" value="F:polynucleotide 5'-hydroxyl-kinase activity"/>
    <property type="evidence" value="ECO:0007669"/>
    <property type="project" value="InterPro"/>
</dbReference>